<name>A0AAE6IX34_TREPH</name>
<reference evidence="3 4" key="1">
    <citation type="submission" date="2019-08" db="EMBL/GenBank/DDBJ databases">
        <authorList>
            <person name="Kuhnert P."/>
        </authorList>
    </citation>
    <scope>NUCLEOTIDE SEQUENCE [LARGE SCALE GENOMIC DNA]</scope>
    <source>
        <strain evidence="3 4">B36.5</strain>
    </source>
</reference>
<sequence>MIYFDNSSTTLIKPKEVGDAVRDSINSQAFANPSRGTYDMSVNSLRKIYTLRSELAEFFGIDEPLNIALTSNVTTALNLSLNSILASGDHVITSLAEHNSVLRPLYHLNNLGVEISFLPLTDKGEIDLSFLEKLIRPTTKAVVITHMSNVSGIVTNLQVVYDFCLMNNLYLIIDAAQSAGVINIKFNKGKYPKTIFCFTGHKGLYGPQGTGGIIRVGDFDLHEVFTGGGGNSKLKTLEEMPDIFEYGTINVHSNAGLLEGVRYVKKYGIEKIEKHNKDLAKYVYENLKNLTGAVLYNEIENNGGIVSFNYKNYASKKVSDYLWEKGQIATRPALHCAPLYHKAMGTYERGMVRVSFSTFNTKEEADQLLKILCEMK</sequence>
<evidence type="ECO:0000313" key="4">
    <source>
        <dbReference type="Proteomes" id="UP000323594"/>
    </source>
</evidence>
<dbReference type="AlphaFoldDB" id="A0AAE6IX34"/>
<dbReference type="InterPro" id="IPR000192">
    <property type="entry name" value="Aminotrans_V_dom"/>
</dbReference>
<keyword evidence="3" id="KW-0808">Transferase</keyword>
<feature type="domain" description="Aminotransferase class V" evidence="2">
    <location>
        <begin position="2"/>
        <end position="368"/>
    </location>
</feature>
<accession>A0AAE6IX34</accession>
<evidence type="ECO:0000259" key="2">
    <source>
        <dbReference type="Pfam" id="PF00266"/>
    </source>
</evidence>
<dbReference type="InterPro" id="IPR015424">
    <property type="entry name" value="PyrdxlP-dep_Trfase"/>
</dbReference>
<dbReference type="InterPro" id="IPR015422">
    <property type="entry name" value="PyrdxlP-dep_Trfase_small"/>
</dbReference>
<dbReference type="Pfam" id="PF00266">
    <property type="entry name" value="Aminotran_5"/>
    <property type="match status" value="1"/>
</dbReference>
<dbReference type="Gene3D" id="3.40.640.10">
    <property type="entry name" value="Type I PLP-dependent aspartate aminotransferase-like (Major domain)"/>
    <property type="match status" value="1"/>
</dbReference>
<dbReference type="Proteomes" id="UP000323594">
    <property type="component" value="Chromosome"/>
</dbReference>
<evidence type="ECO:0000256" key="1">
    <source>
        <dbReference type="ARBA" id="ARBA00022898"/>
    </source>
</evidence>
<organism evidence="3 4">
    <name type="scientific">Treponema phagedenis</name>
    <dbReference type="NCBI Taxonomy" id="162"/>
    <lineage>
        <taxon>Bacteria</taxon>
        <taxon>Pseudomonadati</taxon>
        <taxon>Spirochaetota</taxon>
        <taxon>Spirochaetia</taxon>
        <taxon>Spirochaetales</taxon>
        <taxon>Treponemataceae</taxon>
        <taxon>Treponema</taxon>
    </lineage>
</organism>
<dbReference type="SUPFAM" id="SSF53383">
    <property type="entry name" value="PLP-dependent transferases"/>
    <property type="match status" value="1"/>
</dbReference>
<proteinExistence type="predicted"/>
<dbReference type="EMBL" id="CP042817">
    <property type="protein sequence ID" value="QEJ99671.1"/>
    <property type="molecule type" value="Genomic_DNA"/>
</dbReference>
<keyword evidence="3" id="KW-0032">Aminotransferase</keyword>
<protein>
    <submittedName>
        <fullName evidence="3">Aminotransferase class V-fold PLP-dependent enzyme</fullName>
    </submittedName>
</protein>
<keyword evidence="1" id="KW-0663">Pyridoxal phosphate</keyword>
<dbReference type="PANTHER" id="PTHR43586">
    <property type="entry name" value="CYSTEINE DESULFURASE"/>
    <property type="match status" value="1"/>
</dbReference>
<dbReference type="Gene3D" id="3.90.1150.10">
    <property type="entry name" value="Aspartate Aminotransferase, domain 1"/>
    <property type="match status" value="1"/>
</dbReference>
<dbReference type="PANTHER" id="PTHR43586:SF4">
    <property type="entry name" value="ISOPENICILLIN N EPIMERASE"/>
    <property type="match status" value="1"/>
</dbReference>
<dbReference type="GO" id="GO:0008483">
    <property type="term" value="F:transaminase activity"/>
    <property type="evidence" value="ECO:0007669"/>
    <property type="project" value="UniProtKB-KW"/>
</dbReference>
<evidence type="ECO:0000313" key="3">
    <source>
        <dbReference type="EMBL" id="QEJ99671.1"/>
    </source>
</evidence>
<gene>
    <name evidence="3" type="ORF">FUT82_13350</name>
</gene>
<dbReference type="InterPro" id="IPR015421">
    <property type="entry name" value="PyrdxlP-dep_Trfase_major"/>
</dbReference>